<feature type="chain" id="PRO_5012577036" description="Peptidase M12B domain-containing protein" evidence="1">
    <location>
        <begin position="32"/>
        <end position="434"/>
    </location>
</feature>
<keyword evidence="1" id="KW-0732">Signal</keyword>
<dbReference type="OrthoDB" id="3976083at2"/>
<name>A0A1Z1WQ95_9ACTN</name>
<reference evidence="2 3" key="1">
    <citation type="submission" date="2017-05" db="EMBL/GenBank/DDBJ databases">
        <title>Streptomyces alboflavus Genome sequencing and assembly.</title>
        <authorList>
            <person name="Wang Y."/>
            <person name="Du B."/>
            <person name="Ding Y."/>
            <person name="Liu H."/>
            <person name="Hou Q."/>
            <person name="Liu K."/>
            <person name="Wang C."/>
            <person name="Yao L."/>
        </authorList>
    </citation>
    <scope>NUCLEOTIDE SEQUENCE [LARGE SCALE GENOMIC DNA]</scope>
    <source>
        <strain evidence="2 3">MDJK44</strain>
    </source>
</reference>
<dbReference type="EMBL" id="CP021748">
    <property type="protein sequence ID" value="ARX88596.1"/>
    <property type="molecule type" value="Genomic_DNA"/>
</dbReference>
<dbReference type="Proteomes" id="UP000195880">
    <property type="component" value="Chromosome"/>
</dbReference>
<keyword evidence="3" id="KW-1185">Reference proteome</keyword>
<gene>
    <name evidence="2" type="ORF">SMD44_08083</name>
</gene>
<sequence length="434" mass="46802">MFSTRRLRLRGTVCSALVCATALSLAGTVAAAPPRSADPGPPANEKDVLRERTVDLDAADYQWLCGSGGFSQATEHTLELFPDVRVTVVQDGREAEGNTVTWTGHVKGAPEDQAVISASHVCPPATKDVPPAVDALIDLETYAYHLTTLPGKQPRVRITEEDPDARRRPRPDNAVLGKEAARKLHDSLRNRAPADPADPVVIDVLAGYTPPAVRRLGSEQAMLARIRLAESYMNQALADSDIAASIDIVGSYNTGYWGDQTAAVMHNRLSNPQDPVLGATAHRYREQLGVDLVTVINDVPNGSSGQGSLPTRGRMDSELAYSAVDVQSLVDWYNLGHELGHNLGLFHDRTTLDNQLPGGYQHLLNAPYGTGWITPRRDYHTVMAYAEYCGRPCSPVNQYSNTENTVDGQPLGDANNNNAALARLTAPSSPTTAL</sequence>
<evidence type="ECO:0000256" key="1">
    <source>
        <dbReference type="SAM" id="SignalP"/>
    </source>
</evidence>
<dbReference type="KEGG" id="salf:SMD44_08083"/>
<evidence type="ECO:0008006" key="4">
    <source>
        <dbReference type="Google" id="ProtNLM"/>
    </source>
</evidence>
<dbReference type="STRING" id="67267.GCA_000716675_05979"/>
<feature type="signal peptide" evidence="1">
    <location>
        <begin position="1"/>
        <end position="31"/>
    </location>
</feature>
<organism evidence="2 3">
    <name type="scientific">Streptomyces alboflavus</name>
    <dbReference type="NCBI Taxonomy" id="67267"/>
    <lineage>
        <taxon>Bacteria</taxon>
        <taxon>Bacillati</taxon>
        <taxon>Actinomycetota</taxon>
        <taxon>Actinomycetes</taxon>
        <taxon>Kitasatosporales</taxon>
        <taxon>Streptomycetaceae</taxon>
        <taxon>Streptomyces</taxon>
    </lineage>
</organism>
<evidence type="ECO:0000313" key="3">
    <source>
        <dbReference type="Proteomes" id="UP000195880"/>
    </source>
</evidence>
<dbReference type="SUPFAM" id="SSF55486">
    <property type="entry name" value="Metalloproteases ('zincins'), catalytic domain"/>
    <property type="match status" value="1"/>
</dbReference>
<accession>A0A1Z1WQ95</accession>
<protein>
    <recommendedName>
        <fullName evidence="4">Peptidase M12B domain-containing protein</fullName>
    </recommendedName>
</protein>
<evidence type="ECO:0000313" key="2">
    <source>
        <dbReference type="EMBL" id="ARX88596.1"/>
    </source>
</evidence>
<dbReference type="eggNOG" id="COG3291">
    <property type="taxonomic scope" value="Bacteria"/>
</dbReference>
<dbReference type="Pfam" id="PF13583">
    <property type="entry name" value="Reprolysin_4"/>
    <property type="match status" value="1"/>
</dbReference>
<dbReference type="AlphaFoldDB" id="A0A1Z1WQ95"/>
<dbReference type="RefSeq" id="WP_159399701.1">
    <property type="nucleotide sequence ID" value="NZ_CP021748.1"/>
</dbReference>
<proteinExistence type="predicted"/>